<gene>
    <name evidence="2" type="ORF">BU204_25530</name>
</gene>
<comment type="caution">
    <text evidence="2">The sequence shown here is derived from an EMBL/GenBank/DDBJ whole genome shotgun (WGS) entry which is preliminary data.</text>
</comment>
<reference evidence="2 3" key="1">
    <citation type="submission" date="2016-12" db="EMBL/GenBank/DDBJ databases">
        <title>The draft genome sequence of Actinophytocola sp. 11-183.</title>
        <authorList>
            <person name="Wang W."/>
            <person name="Yuan L."/>
        </authorList>
    </citation>
    <scope>NUCLEOTIDE SEQUENCE [LARGE SCALE GENOMIC DNA]</scope>
    <source>
        <strain evidence="2 3">11-183</strain>
    </source>
</reference>
<evidence type="ECO:0000313" key="3">
    <source>
        <dbReference type="Proteomes" id="UP000185596"/>
    </source>
</evidence>
<dbReference type="EMBL" id="MSIE01000049">
    <property type="protein sequence ID" value="OLF14771.1"/>
    <property type="molecule type" value="Genomic_DNA"/>
</dbReference>
<feature type="signal peptide" evidence="1">
    <location>
        <begin position="1"/>
        <end position="19"/>
    </location>
</feature>
<organism evidence="2 3">
    <name type="scientific">Actinophytocola xanthii</name>
    <dbReference type="NCBI Taxonomy" id="1912961"/>
    <lineage>
        <taxon>Bacteria</taxon>
        <taxon>Bacillati</taxon>
        <taxon>Actinomycetota</taxon>
        <taxon>Actinomycetes</taxon>
        <taxon>Pseudonocardiales</taxon>
        <taxon>Pseudonocardiaceae</taxon>
    </lineage>
</organism>
<evidence type="ECO:0008006" key="4">
    <source>
        <dbReference type="Google" id="ProtNLM"/>
    </source>
</evidence>
<keyword evidence="3" id="KW-1185">Reference proteome</keyword>
<keyword evidence="1" id="KW-0732">Signal</keyword>
<evidence type="ECO:0000256" key="1">
    <source>
        <dbReference type="SAM" id="SignalP"/>
    </source>
</evidence>
<name>A0A1Q8CK93_9PSEU</name>
<feature type="chain" id="PRO_5012841687" description="Ig-like domain-containing protein" evidence="1">
    <location>
        <begin position="20"/>
        <end position="218"/>
    </location>
</feature>
<dbReference type="AlphaFoldDB" id="A0A1Q8CK93"/>
<dbReference type="Proteomes" id="UP000185596">
    <property type="component" value="Unassembled WGS sequence"/>
</dbReference>
<sequence length="218" mass="23146">MTALVVCGASAGVMLVAAAAPAGGEPRATAALGIRLVDEEVNGQCRVGDAAPGDVTHWTAENQWTRTLAIDTDDRPEGCLLYFGLNNLDGSLTGMKLTYTFQYTTGAGGYQCPTASPDPQTVPYLPLAWDYPSWASPIRINTHDDGGWCTLNLAISGRDDVGLDVLFEFVGDGGQCEGARQQGTNKFETVTSRNSVTIGLNSDDRAGACLLSFRLRHI</sequence>
<evidence type="ECO:0000313" key="2">
    <source>
        <dbReference type="EMBL" id="OLF14771.1"/>
    </source>
</evidence>
<proteinExistence type="predicted"/>
<accession>A0A1Q8CK93</accession>
<protein>
    <recommendedName>
        <fullName evidence="4">Ig-like domain-containing protein</fullName>
    </recommendedName>
</protein>